<gene>
    <name evidence="2" type="ORF">K8I29_12810</name>
</gene>
<organism evidence="2 3">
    <name type="scientific">Candidatus Nitrobium versatile</name>
    <dbReference type="NCBI Taxonomy" id="2884831"/>
    <lineage>
        <taxon>Bacteria</taxon>
        <taxon>Pseudomonadati</taxon>
        <taxon>Nitrospirota</taxon>
        <taxon>Nitrospiria</taxon>
        <taxon>Nitrospirales</taxon>
        <taxon>Nitrospiraceae</taxon>
        <taxon>Candidatus Nitrobium</taxon>
    </lineage>
</organism>
<dbReference type="InterPro" id="IPR010980">
    <property type="entry name" value="Cyt_c/b562"/>
</dbReference>
<name>A0A953J637_9BACT</name>
<evidence type="ECO:0000256" key="1">
    <source>
        <dbReference type="SAM" id="SignalP"/>
    </source>
</evidence>
<evidence type="ECO:0008006" key="4">
    <source>
        <dbReference type="Google" id="ProtNLM"/>
    </source>
</evidence>
<dbReference type="EMBL" id="JAIOIV010000101">
    <property type="protein sequence ID" value="MBZ0157078.1"/>
    <property type="molecule type" value="Genomic_DNA"/>
</dbReference>
<protein>
    <recommendedName>
        <fullName evidence="4">Cytochrome c</fullName>
    </recommendedName>
</protein>
<proteinExistence type="predicted"/>
<accession>A0A953J637</accession>
<dbReference type="Proteomes" id="UP000705867">
    <property type="component" value="Unassembled WGS sequence"/>
</dbReference>
<dbReference type="SUPFAM" id="SSF47175">
    <property type="entry name" value="Cytochromes"/>
    <property type="match status" value="1"/>
</dbReference>
<dbReference type="GO" id="GO:0020037">
    <property type="term" value="F:heme binding"/>
    <property type="evidence" value="ECO:0007669"/>
    <property type="project" value="InterPro"/>
</dbReference>
<dbReference type="AlphaFoldDB" id="A0A953J637"/>
<evidence type="ECO:0000313" key="2">
    <source>
        <dbReference type="EMBL" id="MBZ0157078.1"/>
    </source>
</evidence>
<dbReference type="GO" id="GO:0009055">
    <property type="term" value="F:electron transfer activity"/>
    <property type="evidence" value="ECO:0007669"/>
    <property type="project" value="InterPro"/>
</dbReference>
<keyword evidence="1" id="KW-0732">Signal</keyword>
<dbReference type="GO" id="GO:0005506">
    <property type="term" value="F:iron ion binding"/>
    <property type="evidence" value="ECO:0007669"/>
    <property type="project" value="InterPro"/>
</dbReference>
<evidence type="ECO:0000313" key="3">
    <source>
        <dbReference type="Proteomes" id="UP000705867"/>
    </source>
</evidence>
<dbReference type="GO" id="GO:0022900">
    <property type="term" value="P:electron transport chain"/>
    <property type="evidence" value="ECO:0007669"/>
    <property type="project" value="InterPro"/>
</dbReference>
<reference evidence="2" key="1">
    <citation type="journal article" date="2021" name="bioRxiv">
        <title>Unraveling nitrogen, sulfur and carbon metabolic pathways and microbial community transcriptional responses to substrate deprivation and toxicity stresses in a bioreactor mimicking anoxic brackish coastal sediment conditions.</title>
        <authorList>
            <person name="Martins P.D."/>
            <person name="Echeveste M.J."/>
            <person name="Arshad A."/>
            <person name="Kurth J."/>
            <person name="Ouboter H."/>
            <person name="Jetten M.S.M."/>
            <person name="Welte C.U."/>
        </authorList>
    </citation>
    <scope>NUCLEOTIDE SEQUENCE</scope>
    <source>
        <strain evidence="2">MAG_39</strain>
    </source>
</reference>
<feature type="signal peptide" evidence="1">
    <location>
        <begin position="1"/>
        <end position="22"/>
    </location>
</feature>
<comment type="caution">
    <text evidence="2">The sequence shown here is derived from an EMBL/GenBank/DDBJ whole genome shotgun (WGS) entry which is preliminary data.</text>
</comment>
<reference evidence="2" key="2">
    <citation type="submission" date="2021-08" db="EMBL/GenBank/DDBJ databases">
        <authorList>
            <person name="Dalcin Martins P."/>
        </authorList>
    </citation>
    <scope>NUCLEOTIDE SEQUENCE</scope>
    <source>
        <strain evidence="2">MAG_39</strain>
    </source>
</reference>
<feature type="chain" id="PRO_5036969424" description="Cytochrome c" evidence="1">
    <location>
        <begin position="23"/>
        <end position="138"/>
    </location>
</feature>
<sequence>MIKILSSLLFLIALAIAGADRAGAHSAKHEVSPGMKKQHHSMMIIDRQWKALKRALGRGDRNGADTAAGEILKASAGMEDFILHKNAGHHSRFVTYCKEFIESMTKLRETLPEADLNKADTLLNPVRSKCVQCHEIFK</sequence>